<dbReference type="GO" id="GO:0022627">
    <property type="term" value="C:cytosolic small ribosomal subunit"/>
    <property type="evidence" value="ECO:0007669"/>
    <property type="project" value="TreeGrafter"/>
</dbReference>
<dbReference type="InterPro" id="IPR038416">
    <property type="entry name" value="Ribosom_S30AE_C_sf"/>
</dbReference>
<dbReference type="InterPro" id="IPR050574">
    <property type="entry name" value="HPF/YfiA_ribosome-assoc"/>
</dbReference>
<comment type="function">
    <text evidence="2">Required for dimerization of active 70S ribosomes into 100S ribosomes in stationary phase; 100S ribosomes are translationally inactive and sometimes present during exponential growth.</text>
</comment>
<dbReference type="GO" id="GO:0045900">
    <property type="term" value="P:negative regulation of translational elongation"/>
    <property type="evidence" value="ECO:0007669"/>
    <property type="project" value="TreeGrafter"/>
</dbReference>
<evidence type="ECO:0000256" key="2">
    <source>
        <dbReference type="HAMAP-Rule" id="MF_00839"/>
    </source>
</evidence>
<evidence type="ECO:0000313" key="4">
    <source>
        <dbReference type="EMBL" id="NEW05738.1"/>
    </source>
</evidence>
<organism evidence="4">
    <name type="scientific">Paenibacillus sp. SYP-B3998</name>
    <dbReference type="NCBI Taxonomy" id="2678564"/>
    <lineage>
        <taxon>Bacteria</taxon>
        <taxon>Bacillati</taxon>
        <taxon>Bacillota</taxon>
        <taxon>Bacilli</taxon>
        <taxon>Bacillales</taxon>
        <taxon>Paenibacillaceae</taxon>
        <taxon>Paenibacillus</taxon>
    </lineage>
</organism>
<gene>
    <name evidence="4" type="primary">raiA</name>
    <name evidence="2" type="synonym">hpf</name>
    <name evidence="4" type="ORF">GK047_06860</name>
</gene>
<comment type="subcellular location">
    <subcellularLocation>
        <location evidence="2">Cytoplasm</location>
    </subcellularLocation>
</comment>
<comment type="similarity">
    <text evidence="2">Belongs to the HPF/YfiA ribosome-associated protein family. Long HPF subfamily.</text>
</comment>
<dbReference type="Pfam" id="PF16321">
    <property type="entry name" value="Ribosom_S30AE_C"/>
    <property type="match status" value="1"/>
</dbReference>
<dbReference type="InterPro" id="IPR032528">
    <property type="entry name" value="Ribosom_S30AE_C"/>
</dbReference>
<dbReference type="PANTHER" id="PTHR33231:SF1">
    <property type="entry name" value="30S RIBOSOMAL PROTEIN"/>
    <property type="match status" value="1"/>
</dbReference>
<dbReference type="EMBL" id="JAAIKC010000001">
    <property type="protein sequence ID" value="NEW05738.1"/>
    <property type="molecule type" value="Genomic_DNA"/>
</dbReference>
<evidence type="ECO:0000259" key="3">
    <source>
        <dbReference type="Pfam" id="PF16321"/>
    </source>
</evidence>
<comment type="caution">
    <text evidence="4">The sequence shown here is derived from an EMBL/GenBank/DDBJ whole genome shotgun (WGS) entry which is preliminary data.</text>
</comment>
<proteinExistence type="inferred from homology"/>
<dbReference type="CDD" id="cd00552">
    <property type="entry name" value="RaiA"/>
    <property type="match status" value="1"/>
</dbReference>
<dbReference type="GO" id="GO:0043024">
    <property type="term" value="F:ribosomal small subunit binding"/>
    <property type="evidence" value="ECO:0007669"/>
    <property type="project" value="TreeGrafter"/>
</dbReference>
<sequence>MKLLIHGKNLQVTPALHEYLERKLGRLEPWFEDTSEMHITLSLQGHQHLHVVEVTITCNGVVLRAEEKRNDMYASIDLVADKLERQTRKLKEKIKHKVRQQGGVKDLELVRQEALVTEMESPFEVARVKVVPNKPEDIEEAILQMNMLDHNFHLFHNRDSNKTELVYRRDDGSYGLITTA</sequence>
<dbReference type="SUPFAM" id="SSF69754">
    <property type="entry name" value="Ribosome binding protein Y (YfiA homologue)"/>
    <property type="match status" value="1"/>
</dbReference>
<dbReference type="InterPro" id="IPR003489">
    <property type="entry name" value="RHF/RaiA"/>
</dbReference>
<feature type="domain" description="Sigma 54 modulation/S30EA ribosomal protein C-terminal" evidence="3">
    <location>
        <begin position="122"/>
        <end position="176"/>
    </location>
</feature>
<evidence type="ECO:0000256" key="1">
    <source>
        <dbReference type="ARBA" id="ARBA00022845"/>
    </source>
</evidence>
<dbReference type="HAMAP" id="MF_00839">
    <property type="entry name" value="HPF"/>
    <property type="match status" value="1"/>
</dbReference>
<keyword evidence="2" id="KW-0963">Cytoplasm</keyword>
<dbReference type="InterPro" id="IPR034694">
    <property type="entry name" value="HPF_long/plastid"/>
</dbReference>
<keyword evidence="1 2" id="KW-0810">Translation regulation</keyword>
<protein>
    <recommendedName>
        <fullName evidence="2">Ribosome hibernation promoting factor</fullName>
        <shortName evidence="2">HPF</shortName>
    </recommendedName>
</protein>
<comment type="subunit">
    <text evidence="2">Interacts with 100S ribosomes.</text>
</comment>
<dbReference type="AlphaFoldDB" id="A0A6G3ZUM2"/>
<dbReference type="Pfam" id="PF02482">
    <property type="entry name" value="Ribosomal_S30AE"/>
    <property type="match status" value="1"/>
</dbReference>
<accession>A0A6G3ZUM2</accession>
<dbReference type="RefSeq" id="WP_163942979.1">
    <property type="nucleotide sequence ID" value="NZ_JAAIKC010000001.1"/>
</dbReference>
<dbReference type="NCBIfam" id="TIGR00741">
    <property type="entry name" value="yfiA"/>
    <property type="match status" value="1"/>
</dbReference>
<dbReference type="PANTHER" id="PTHR33231">
    <property type="entry name" value="30S RIBOSOMAL PROTEIN"/>
    <property type="match status" value="1"/>
</dbReference>
<dbReference type="InterPro" id="IPR036567">
    <property type="entry name" value="RHF-like"/>
</dbReference>
<dbReference type="Gene3D" id="3.30.505.50">
    <property type="entry name" value="Sigma 54 modulation/S30EA ribosomal protein, C-terminal domain"/>
    <property type="match status" value="1"/>
</dbReference>
<reference evidence="4" key="1">
    <citation type="submission" date="2020-02" db="EMBL/GenBank/DDBJ databases">
        <authorList>
            <person name="Shen X.-R."/>
            <person name="Zhang Y.-X."/>
        </authorList>
    </citation>
    <scope>NUCLEOTIDE SEQUENCE</scope>
    <source>
        <strain evidence="4">SYP-B3998</strain>
    </source>
</reference>
<dbReference type="Gene3D" id="3.30.160.100">
    <property type="entry name" value="Ribosome hibernation promotion factor-like"/>
    <property type="match status" value="1"/>
</dbReference>
<name>A0A6G3ZUM2_9BACL</name>